<dbReference type="KEGG" id="dfl:DFE_3108"/>
<dbReference type="FunFam" id="3.40.50.1970:FF:000003">
    <property type="entry name" value="Alcohol dehydrogenase, iron-containing"/>
    <property type="match status" value="1"/>
</dbReference>
<dbReference type="GO" id="GO:0046872">
    <property type="term" value="F:metal ion binding"/>
    <property type="evidence" value="ECO:0007669"/>
    <property type="project" value="InterPro"/>
</dbReference>
<dbReference type="OrthoDB" id="9778433at2"/>
<reference evidence="5 6" key="1">
    <citation type="journal article" date="2018" name="Sci. Adv.">
        <title>Multi-heme cytochromes provide a pathway for survival in energy-limited environments.</title>
        <authorList>
            <person name="Deng X."/>
            <person name="Dohmae N."/>
            <person name="Nealson K.H."/>
            <person name="Hashimoto K."/>
            <person name="Okamoto A."/>
        </authorList>
    </citation>
    <scope>NUCLEOTIDE SEQUENCE [LARGE SCALE GENOMIC DNA]</scope>
    <source>
        <strain evidence="5 6">IS5</strain>
    </source>
</reference>
<evidence type="ECO:0000259" key="3">
    <source>
        <dbReference type="Pfam" id="PF00465"/>
    </source>
</evidence>
<protein>
    <submittedName>
        <fullName evidence="5">Alcohol dehydrogenase</fullName>
    </submittedName>
</protein>
<dbReference type="InterPro" id="IPR039697">
    <property type="entry name" value="Alcohol_dehydrogenase_Fe"/>
</dbReference>
<evidence type="ECO:0000313" key="6">
    <source>
        <dbReference type="Proteomes" id="UP000269883"/>
    </source>
</evidence>
<evidence type="ECO:0000256" key="1">
    <source>
        <dbReference type="ARBA" id="ARBA00007358"/>
    </source>
</evidence>
<organism evidence="5 6">
    <name type="scientific">Desulfovibrio ferrophilus</name>
    <dbReference type="NCBI Taxonomy" id="241368"/>
    <lineage>
        <taxon>Bacteria</taxon>
        <taxon>Pseudomonadati</taxon>
        <taxon>Thermodesulfobacteriota</taxon>
        <taxon>Desulfovibrionia</taxon>
        <taxon>Desulfovibrionales</taxon>
        <taxon>Desulfovibrionaceae</taxon>
        <taxon>Desulfovibrio</taxon>
    </lineage>
</organism>
<dbReference type="Proteomes" id="UP000269883">
    <property type="component" value="Chromosome"/>
</dbReference>
<dbReference type="AlphaFoldDB" id="A0A2Z6B2S3"/>
<dbReference type="FunFam" id="1.20.1090.10:FF:000001">
    <property type="entry name" value="Aldehyde-alcohol dehydrogenase"/>
    <property type="match status" value="1"/>
</dbReference>
<feature type="domain" description="Fe-containing alcohol dehydrogenase-like C-terminal" evidence="4">
    <location>
        <begin position="192"/>
        <end position="391"/>
    </location>
</feature>
<keyword evidence="2" id="KW-0560">Oxidoreductase</keyword>
<feature type="domain" description="Alcohol dehydrogenase iron-type/glycerol dehydrogenase GldA" evidence="3">
    <location>
        <begin position="14"/>
        <end position="181"/>
    </location>
</feature>
<evidence type="ECO:0000313" key="5">
    <source>
        <dbReference type="EMBL" id="BBD09834.1"/>
    </source>
</evidence>
<dbReference type="NCBIfam" id="NF041833">
    <property type="entry name" value="Fe_ADH_ErcA"/>
    <property type="match status" value="1"/>
</dbReference>
<dbReference type="CDD" id="cd17814">
    <property type="entry name" value="Fe-ADH-like"/>
    <property type="match status" value="1"/>
</dbReference>
<accession>A0A2Z6B2S3</accession>
<dbReference type="PANTHER" id="PTHR11496">
    <property type="entry name" value="ALCOHOL DEHYDROGENASE"/>
    <property type="match status" value="1"/>
</dbReference>
<name>A0A2Z6B2S3_9BACT</name>
<dbReference type="InterPro" id="IPR001670">
    <property type="entry name" value="ADH_Fe/GldA"/>
</dbReference>
<dbReference type="Gene3D" id="3.40.50.1970">
    <property type="match status" value="1"/>
</dbReference>
<sequence>MPADITKLRKFIAPEVIYGQGSASVSGQYAHNLGLTHCLVVTDPGVLEAGWTELVVNSLIDNGIETTVFSEVSPNPRDTEVRSGVDVFMSHGCDGIVAVGGGSPMDCAKGIGIMATNGQDILEFEGVDQVEIPAPPLICIPTTAGSSADVSQFAIINDTSRKVKIAIVSKSTVPDTALVDPICTTTMSPTLTAATGLDALTHAFEAYVSLVNSETTDVFALSAIRLVRAHLLDAIASPNDIAARDKMMLASMHAGFAFSNAILGAVHAMAHAMGGLLDSPHGDCNASLLPHVVRANFNAAEARYRTIAGVFVHGLSPGEALAAPANEIRDRLVEELMGFGKQAGIPSGLSPMGMTRTDIPRLASLALKDACMLTNPKPFTQAEVEAIYEQAL</sequence>
<gene>
    <name evidence="5" type="ORF">DFE_3108</name>
</gene>
<dbReference type="Pfam" id="PF25137">
    <property type="entry name" value="ADH_Fe_C"/>
    <property type="match status" value="1"/>
</dbReference>
<dbReference type="GO" id="GO:0004022">
    <property type="term" value="F:alcohol dehydrogenase (NAD+) activity"/>
    <property type="evidence" value="ECO:0007669"/>
    <property type="project" value="TreeGrafter"/>
</dbReference>
<dbReference type="EMBL" id="AP017378">
    <property type="protein sequence ID" value="BBD09834.1"/>
    <property type="molecule type" value="Genomic_DNA"/>
</dbReference>
<dbReference type="SUPFAM" id="SSF56796">
    <property type="entry name" value="Dehydroquinate synthase-like"/>
    <property type="match status" value="1"/>
</dbReference>
<evidence type="ECO:0000256" key="2">
    <source>
        <dbReference type="ARBA" id="ARBA00023002"/>
    </source>
</evidence>
<evidence type="ECO:0000259" key="4">
    <source>
        <dbReference type="Pfam" id="PF25137"/>
    </source>
</evidence>
<dbReference type="Gene3D" id="1.20.1090.10">
    <property type="entry name" value="Dehydroquinate synthase-like - alpha domain"/>
    <property type="match status" value="1"/>
</dbReference>
<dbReference type="RefSeq" id="WP_126380843.1">
    <property type="nucleotide sequence ID" value="NZ_AP017378.1"/>
</dbReference>
<dbReference type="Pfam" id="PF00465">
    <property type="entry name" value="Fe-ADH"/>
    <property type="match status" value="1"/>
</dbReference>
<keyword evidence="6" id="KW-1185">Reference proteome</keyword>
<dbReference type="InterPro" id="IPR056798">
    <property type="entry name" value="ADH_Fe_C"/>
</dbReference>
<comment type="similarity">
    <text evidence="1">Belongs to the iron-containing alcohol dehydrogenase family.</text>
</comment>
<proteinExistence type="inferred from homology"/>
<dbReference type="PANTHER" id="PTHR11496:SF102">
    <property type="entry name" value="ALCOHOL DEHYDROGENASE 4"/>
    <property type="match status" value="1"/>
</dbReference>